<dbReference type="OrthoDB" id="206088at2759"/>
<organism evidence="1 2">
    <name type="scientific">Nephila pilipes</name>
    <name type="common">Giant wood spider</name>
    <name type="synonym">Nephila maculata</name>
    <dbReference type="NCBI Taxonomy" id="299642"/>
    <lineage>
        <taxon>Eukaryota</taxon>
        <taxon>Metazoa</taxon>
        <taxon>Ecdysozoa</taxon>
        <taxon>Arthropoda</taxon>
        <taxon>Chelicerata</taxon>
        <taxon>Arachnida</taxon>
        <taxon>Araneae</taxon>
        <taxon>Araneomorphae</taxon>
        <taxon>Entelegynae</taxon>
        <taxon>Araneoidea</taxon>
        <taxon>Nephilidae</taxon>
        <taxon>Nephila</taxon>
    </lineage>
</organism>
<protein>
    <submittedName>
        <fullName evidence="1">Uncharacterized protein</fullName>
    </submittedName>
</protein>
<proteinExistence type="predicted"/>
<comment type="caution">
    <text evidence="1">The sequence shown here is derived from an EMBL/GenBank/DDBJ whole genome shotgun (WGS) entry which is preliminary data.</text>
</comment>
<accession>A0A8X6UHU3</accession>
<evidence type="ECO:0000313" key="1">
    <source>
        <dbReference type="EMBL" id="GFU21765.1"/>
    </source>
</evidence>
<dbReference type="Proteomes" id="UP000887013">
    <property type="component" value="Unassembled WGS sequence"/>
</dbReference>
<dbReference type="EMBL" id="BMAW01080885">
    <property type="protein sequence ID" value="GFU21765.1"/>
    <property type="molecule type" value="Genomic_DNA"/>
</dbReference>
<keyword evidence="2" id="KW-1185">Reference proteome</keyword>
<evidence type="ECO:0000313" key="2">
    <source>
        <dbReference type="Proteomes" id="UP000887013"/>
    </source>
</evidence>
<name>A0A8X6UHU3_NEPPI</name>
<reference evidence="1" key="1">
    <citation type="submission" date="2020-08" db="EMBL/GenBank/DDBJ databases">
        <title>Multicomponent nature underlies the extraordinary mechanical properties of spider dragline silk.</title>
        <authorList>
            <person name="Kono N."/>
            <person name="Nakamura H."/>
            <person name="Mori M."/>
            <person name="Yoshida Y."/>
            <person name="Ohtoshi R."/>
            <person name="Malay A.D."/>
            <person name="Moran D.A.P."/>
            <person name="Tomita M."/>
            <person name="Numata K."/>
            <person name="Arakawa K."/>
        </authorList>
    </citation>
    <scope>NUCLEOTIDE SEQUENCE</scope>
</reference>
<dbReference type="AlphaFoldDB" id="A0A8X6UHU3"/>
<sequence length="90" mass="10459">MNPKNGRQKGLQIPKNLFISFLLGKRKHQVRNLTNLWRKKISKKKCFKCGSTSGNSYDPSKNCYHPVNIFVVCWKKSEKVYCLVLAKTLE</sequence>
<gene>
    <name evidence="1" type="ORF">NPIL_309741</name>
</gene>